<dbReference type="Gene3D" id="1.20.1260.10">
    <property type="match status" value="1"/>
</dbReference>
<evidence type="ECO:0000259" key="2">
    <source>
        <dbReference type="Pfam" id="PF14530"/>
    </source>
</evidence>
<feature type="region of interest" description="Disordered" evidence="1">
    <location>
        <begin position="1"/>
        <end position="33"/>
    </location>
</feature>
<dbReference type="CDD" id="cd00657">
    <property type="entry name" value="Ferritin_like"/>
    <property type="match status" value="1"/>
</dbReference>
<dbReference type="Pfam" id="PF14530">
    <property type="entry name" value="DUF4439"/>
    <property type="match status" value="1"/>
</dbReference>
<keyword evidence="4" id="KW-1185">Reference proteome</keyword>
<feature type="compositionally biased region" description="Low complexity" evidence="1">
    <location>
        <begin position="8"/>
        <end position="23"/>
    </location>
</feature>
<dbReference type="InterPro" id="IPR009078">
    <property type="entry name" value="Ferritin-like_SF"/>
</dbReference>
<reference evidence="3 4" key="1">
    <citation type="submission" date="2020-03" db="EMBL/GenBank/DDBJ databases">
        <title>Sequencing the genomes of 1000 actinobacteria strains.</title>
        <authorList>
            <person name="Klenk H.-P."/>
        </authorList>
    </citation>
    <scope>NUCLEOTIDE SEQUENCE [LARGE SCALE GENOMIC DNA]</scope>
    <source>
        <strain evidence="3 4">DSM 44556</strain>
    </source>
</reference>
<gene>
    <name evidence="3" type="ORF">FHU31_002449</name>
</gene>
<evidence type="ECO:0000313" key="3">
    <source>
        <dbReference type="EMBL" id="NIH95493.1"/>
    </source>
</evidence>
<dbReference type="Proteomes" id="UP000547444">
    <property type="component" value="Unassembled WGS sequence"/>
</dbReference>
<dbReference type="AlphaFoldDB" id="A0A7X5TZ83"/>
<proteinExistence type="predicted"/>
<evidence type="ECO:0000313" key="4">
    <source>
        <dbReference type="Proteomes" id="UP000547444"/>
    </source>
</evidence>
<sequence>MTSPQPPSTTTTTTTTARTSSTPTPNPNRPTDAAQGALFDAVATEHGVIYGYGVVSAHSTPDDNDLVAESMAQHRERREQAIALLAARSVPAPQPAVGYQLPLEVSDPTQAAQLAVRMEEDAAVAWRAVLEQATTGADRTFAVTALTQCAVLAARWSQVLGTAPVTLAFPGGTE</sequence>
<dbReference type="InterPro" id="IPR012347">
    <property type="entry name" value="Ferritin-like"/>
</dbReference>
<dbReference type="EMBL" id="JAANOW010000001">
    <property type="protein sequence ID" value="NIH95493.1"/>
    <property type="molecule type" value="Genomic_DNA"/>
</dbReference>
<dbReference type="SUPFAM" id="SSF47240">
    <property type="entry name" value="Ferritin-like"/>
    <property type="match status" value="1"/>
</dbReference>
<name>A0A7X5TZ83_9MYCO</name>
<dbReference type="RefSeq" id="WP_167158589.1">
    <property type="nucleotide sequence ID" value="NZ_JAANOW010000001.1"/>
</dbReference>
<feature type="domain" description="DUF4439" evidence="2">
    <location>
        <begin position="37"/>
        <end position="173"/>
    </location>
</feature>
<organism evidence="3 4">
    <name type="scientific">Mycolicibacterium fluoranthenivorans</name>
    <dbReference type="NCBI Taxonomy" id="258505"/>
    <lineage>
        <taxon>Bacteria</taxon>
        <taxon>Bacillati</taxon>
        <taxon>Actinomycetota</taxon>
        <taxon>Actinomycetes</taxon>
        <taxon>Mycobacteriales</taxon>
        <taxon>Mycobacteriaceae</taxon>
        <taxon>Mycolicibacterium</taxon>
    </lineage>
</organism>
<accession>A0A7X5TZ83</accession>
<protein>
    <recommendedName>
        <fullName evidence="2">DUF4439 domain-containing protein</fullName>
    </recommendedName>
</protein>
<evidence type="ECO:0000256" key="1">
    <source>
        <dbReference type="SAM" id="MobiDB-lite"/>
    </source>
</evidence>
<dbReference type="InterPro" id="IPR029447">
    <property type="entry name" value="DUF4439"/>
</dbReference>
<comment type="caution">
    <text evidence="3">The sequence shown here is derived from an EMBL/GenBank/DDBJ whole genome shotgun (WGS) entry which is preliminary data.</text>
</comment>